<comment type="cofactor">
    <cofactor evidence="4">
        <name>Mg(2+)</name>
        <dbReference type="ChEBI" id="CHEBI:18420"/>
    </cofactor>
</comment>
<dbReference type="Pfam" id="PF00994">
    <property type="entry name" value="MoCF_biosynth"/>
    <property type="match status" value="1"/>
</dbReference>
<evidence type="ECO:0000259" key="5">
    <source>
        <dbReference type="SMART" id="SM00852"/>
    </source>
</evidence>
<protein>
    <recommendedName>
        <fullName evidence="4">Molybdopterin molybdenumtransferase</fullName>
        <ecNumber evidence="4">2.10.1.1</ecNumber>
    </recommendedName>
</protein>
<dbReference type="SMART" id="SM00852">
    <property type="entry name" value="MoCF_biosynth"/>
    <property type="match status" value="1"/>
</dbReference>
<dbReference type="InterPro" id="IPR001453">
    <property type="entry name" value="MoaB/Mog_dom"/>
</dbReference>
<evidence type="ECO:0000313" key="7">
    <source>
        <dbReference type="Proteomes" id="UP000664698"/>
    </source>
</evidence>
<keyword evidence="4" id="KW-0808">Transferase</keyword>
<name>A0ABS3BPM4_9BACT</name>
<accession>A0ABS3BPM4</accession>
<keyword evidence="4" id="KW-0500">Molybdenum</keyword>
<dbReference type="InterPro" id="IPR036425">
    <property type="entry name" value="MoaB/Mog-like_dom_sf"/>
</dbReference>
<dbReference type="Gene3D" id="3.40.980.10">
    <property type="entry name" value="MoaB/Mog-like domain"/>
    <property type="match status" value="1"/>
</dbReference>
<comment type="function">
    <text evidence="1 4">Catalyzes the insertion of molybdate into adenylated molybdopterin with the concomitant release of AMP.</text>
</comment>
<keyword evidence="4" id="KW-0460">Magnesium</keyword>
<dbReference type="Gene3D" id="2.40.340.10">
    <property type="entry name" value="MoeA, C-terminal, domain IV"/>
    <property type="match status" value="1"/>
</dbReference>
<keyword evidence="4" id="KW-0479">Metal-binding</keyword>
<dbReference type="InterPro" id="IPR036688">
    <property type="entry name" value="MoeA_C_domain_IV_sf"/>
</dbReference>
<dbReference type="Proteomes" id="UP000664698">
    <property type="component" value="Unassembled WGS sequence"/>
</dbReference>
<dbReference type="SUPFAM" id="SSF63867">
    <property type="entry name" value="MoeA C-terminal domain-like"/>
    <property type="match status" value="1"/>
</dbReference>
<dbReference type="EC" id="2.10.1.1" evidence="4"/>
<evidence type="ECO:0000256" key="3">
    <source>
        <dbReference type="ARBA" id="ARBA00047317"/>
    </source>
</evidence>
<dbReference type="SUPFAM" id="SSF63882">
    <property type="entry name" value="MoeA N-terminal region -like"/>
    <property type="match status" value="1"/>
</dbReference>
<dbReference type="RefSeq" id="WP_206569236.1">
    <property type="nucleotide sequence ID" value="NZ_JAFKCW010000002.1"/>
</dbReference>
<evidence type="ECO:0000256" key="4">
    <source>
        <dbReference type="RuleBase" id="RU365090"/>
    </source>
</evidence>
<reference evidence="6 7" key="1">
    <citation type="submission" date="2021-03" db="EMBL/GenBank/DDBJ databases">
        <title>novel species isolated from a fishpond in China.</title>
        <authorList>
            <person name="Lu H."/>
            <person name="Cai Z."/>
        </authorList>
    </citation>
    <scope>NUCLEOTIDE SEQUENCE [LARGE SCALE GENOMIC DNA]</scope>
    <source>
        <strain evidence="6 7">JCM 31546</strain>
    </source>
</reference>
<evidence type="ECO:0000313" key="6">
    <source>
        <dbReference type="EMBL" id="MBN7801267.1"/>
    </source>
</evidence>
<dbReference type="PANTHER" id="PTHR10192:SF5">
    <property type="entry name" value="GEPHYRIN"/>
    <property type="match status" value="1"/>
</dbReference>
<comment type="catalytic activity">
    <reaction evidence="3">
        <text>adenylyl-molybdopterin + molybdate = Mo-molybdopterin + AMP + H(+)</text>
        <dbReference type="Rhea" id="RHEA:35047"/>
        <dbReference type="ChEBI" id="CHEBI:15378"/>
        <dbReference type="ChEBI" id="CHEBI:36264"/>
        <dbReference type="ChEBI" id="CHEBI:62727"/>
        <dbReference type="ChEBI" id="CHEBI:71302"/>
        <dbReference type="ChEBI" id="CHEBI:456215"/>
        <dbReference type="EC" id="2.10.1.1"/>
    </reaction>
</comment>
<gene>
    <name evidence="6" type="ORF">J0A67_10360</name>
</gene>
<comment type="caution">
    <text evidence="6">The sequence shown here is derived from an EMBL/GenBank/DDBJ whole genome shotgun (WGS) entry which is preliminary data.</text>
</comment>
<feature type="domain" description="MoaB/Mog" evidence="5">
    <location>
        <begin position="172"/>
        <end position="309"/>
    </location>
</feature>
<dbReference type="InterPro" id="IPR005110">
    <property type="entry name" value="MoeA_linker/N"/>
</dbReference>
<dbReference type="CDD" id="cd00887">
    <property type="entry name" value="MoeA"/>
    <property type="match status" value="1"/>
</dbReference>
<dbReference type="Gene3D" id="2.170.190.11">
    <property type="entry name" value="Molybdopterin biosynthesis moea protein, domain 3"/>
    <property type="match status" value="1"/>
</dbReference>
<dbReference type="Pfam" id="PF03453">
    <property type="entry name" value="MoeA_N"/>
    <property type="match status" value="1"/>
</dbReference>
<organism evidence="6 7">
    <name type="scientific">Algoriphagus aestuariicola</name>
    <dbReference type="NCBI Taxonomy" id="1852016"/>
    <lineage>
        <taxon>Bacteria</taxon>
        <taxon>Pseudomonadati</taxon>
        <taxon>Bacteroidota</taxon>
        <taxon>Cytophagia</taxon>
        <taxon>Cytophagales</taxon>
        <taxon>Cyclobacteriaceae</taxon>
        <taxon>Algoriphagus</taxon>
    </lineage>
</organism>
<sequence>MMVSVSSAFSLIAQHAQNLQAVKLPLKQSLGHYLAEDILAPISLPSFRQSAMDGYAIQMGSAQSYEVVGESKAGDFWNFDLGENAAVRILTGARVPDMADTVVVQENTRMDGSKIHLKRMPRPFGNIRSIGEQVMKGDLVAKKGSKVNATLLGFLASFGLEEVLVISKPKITVIVTGSELQAAGLPLHPGGVYECNGTAMEAVLAEQGFQVEALHHVPDERSATIEAVSQSLGADVLLISGGISVGDYDFVKAALQESGVEEVFYQVNQKPARPIWFGKKGKTLVFALPGNPAAMATCLQVYVLPLLHKIASGAELNLNLEKGILFGEVENACGKSRFLCAQEKNGMVTILEKQSCNTLSGFARANALVFIDESVPGLGFGDKVQFLRLNSA</sequence>
<dbReference type="InterPro" id="IPR038987">
    <property type="entry name" value="MoeA-like"/>
</dbReference>
<dbReference type="NCBIfam" id="TIGR00177">
    <property type="entry name" value="molyb_syn"/>
    <property type="match status" value="1"/>
</dbReference>
<dbReference type="PANTHER" id="PTHR10192">
    <property type="entry name" value="MOLYBDOPTERIN BIOSYNTHESIS PROTEIN"/>
    <property type="match status" value="1"/>
</dbReference>
<dbReference type="SUPFAM" id="SSF53218">
    <property type="entry name" value="Molybdenum cofactor biosynthesis proteins"/>
    <property type="match status" value="1"/>
</dbReference>
<dbReference type="Gene3D" id="3.90.105.10">
    <property type="entry name" value="Molybdopterin biosynthesis moea protein, domain 2"/>
    <property type="match status" value="1"/>
</dbReference>
<dbReference type="InterPro" id="IPR036135">
    <property type="entry name" value="MoeA_linker/N_sf"/>
</dbReference>
<dbReference type="EMBL" id="JAFKCW010000002">
    <property type="protein sequence ID" value="MBN7801267.1"/>
    <property type="molecule type" value="Genomic_DNA"/>
</dbReference>
<keyword evidence="4" id="KW-0501">Molybdenum cofactor biosynthesis</keyword>
<comment type="pathway">
    <text evidence="4">Cofactor biosynthesis; molybdopterin biosynthesis.</text>
</comment>
<proteinExistence type="inferred from homology"/>
<evidence type="ECO:0000256" key="2">
    <source>
        <dbReference type="ARBA" id="ARBA00010763"/>
    </source>
</evidence>
<dbReference type="NCBIfam" id="NF045515">
    <property type="entry name" value="Glp_gephyrin"/>
    <property type="match status" value="1"/>
</dbReference>
<evidence type="ECO:0000256" key="1">
    <source>
        <dbReference type="ARBA" id="ARBA00002901"/>
    </source>
</evidence>
<comment type="similarity">
    <text evidence="2 4">Belongs to the MoeA family.</text>
</comment>
<keyword evidence="7" id="KW-1185">Reference proteome</keyword>